<dbReference type="PANTHER" id="PTHR30537:SF5">
    <property type="entry name" value="HTH-TYPE TRANSCRIPTIONAL ACTIVATOR TTDR-RELATED"/>
    <property type="match status" value="1"/>
</dbReference>
<proteinExistence type="inferred from homology"/>
<dbReference type="InterPro" id="IPR058163">
    <property type="entry name" value="LysR-type_TF_proteobact-type"/>
</dbReference>
<dbReference type="GO" id="GO:0003677">
    <property type="term" value="F:DNA binding"/>
    <property type="evidence" value="ECO:0007669"/>
    <property type="project" value="UniProtKB-KW"/>
</dbReference>
<dbReference type="SUPFAM" id="SSF53850">
    <property type="entry name" value="Periplasmic binding protein-like II"/>
    <property type="match status" value="1"/>
</dbReference>
<dbReference type="RefSeq" id="WP_150434159.1">
    <property type="nucleotide sequence ID" value="NZ_VYKJ01000002.1"/>
</dbReference>
<keyword evidence="4" id="KW-0804">Transcription</keyword>
<sequence length="297" mass="32533">MTLDNDLFPALNYFAAIARHGSFRAAARHLNMSPSAVSHAIAMLERRLGLKLLSRTTRSVALTPEGKVVLEGLDPALERIKDAIDTAKGLAQAIAGSLRIAAPRTVSEFLLTPLLLAFSQAYPRIAVELHADDALQDIVAGGFDFGVRFGDRLEQDMIAVAIGAPTRVLLVASPDYVRENGLPVTPDDVQRHRCLGRRFPGGGLFAWHFFHGQEQRTFTPDAILTFSDDLLLRQAALAGAGIGFAFEETVRNEIAVGRLVEILPDWASAPERCYLYWPGNPVARPAARTFIDFAKRY</sequence>
<dbReference type="SUPFAM" id="SSF46785">
    <property type="entry name" value="Winged helix' DNA-binding domain"/>
    <property type="match status" value="1"/>
</dbReference>
<dbReference type="GO" id="GO:0003700">
    <property type="term" value="F:DNA-binding transcription factor activity"/>
    <property type="evidence" value="ECO:0007669"/>
    <property type="project" value="InterPro"/>
</dbReference>
<keyword evidence="7" id="KW-1185">Reference proteome</keyword>
<evidence type="ECO:0000256" key="2">
    <source>
        <dbReference type="ARBA" id="ARBA00023015"/>
    </source>
</evidence>
<comment type="similarity">
    <text evidence="1">Belongs to the LysR transcriptional regulatory family.</text>
</comment>
<dbReference type="AlphaFoldDB" id="A0A5J5G4R5"/>
<dbReference type="PROSITE" id="PS50931">
    <property type="entry name" value="HTH_LYSR"/>
    <property type="match status" value="1"/>
</dbReference>
<dbReference type="InterPro" id="IPR036390">
    <property type="entry name" value="WH_DNA-bd_sf"/>
</dbReference>
<evidence type="ECO:0000313" key="6">
    <source>
        <dbReference type="EMBL" id="KAA9001922.1"/>
    </source>
</evidence>
<dbReference type="EMBL" id="VYKJ01000002">
    <property type="protein sequence ID" value="KAA9001922.1"/>
    <property type="molecule type" value="Genomic_DNA"/>
</dbReference>
<dbReference type="FunFam" id="1.10.10.10:FF:000001">
    <property type="entry name" value="LysR family transcriptional regulator"/>
    <property type="match status" value="1"/>
</dbReference>
<dbReference type="PANTHER" id="PTHR30537">
    <property type="entry name" value="HTH-TYPE TRANSCRIPTIONAL REGULATOR"/>
    <property type="match status" value="1"/>
</dbReference>
<dbReference type="Gene3D" id="3.40.190.290">
    <property type="match status" value="1"/>
</dbReference>
<dbReference type="Gene3D" id="1.10.10.10">
    <property type="entry name" value="Winged helix-like DNA-binding domain superfamily/Winged helix DNA-binding domain"/>
    <property type="match status" value="1"/>
</dbReference>
<evidence type="ECO:0000256" key="4">
    <source>
        <dbReference type="ARBA" id="ARBA00023163"/>
    </source>
</evidence>
<dbReference type="OrthoDB" id="9813056at2"/>
<gene>
    <name evidence="6" type="ORF">FJU30_06485</name>
</gene>
<evidence type="ECO:0000313" key="7">
    <source>
        <dbReference type="Proteomes" id="UP000335415"/>
    </source>
</evidence>
<dbReference type="InterPro" id="IPR036388">
    <property type="entry name" value="WH-like_DNA-bd_sf"/>
</dbReference>
<dbReference type="PRINTS" id="PR00039">
    <property type="entry name" value="HTHLYSR"/>
</dbReference>
<accession>A0A5J5G4R5</accession>
<evidence type="ECO:0000259" key="5">
    <source>
        <dbReference type="PROSITE" id="PS50931"/>
    </source>
</evidence>
<protein>
    <submittedName>
        <fullName evidence="6">LysR family transcriptional regulator</fullName>
    </submittedName>
</protein>
<comment type="caution">
    <text evidence="6">The sequence shown here is derived from an EMBL/GenBank/DDBJ whole genome shotgun (WGS) entry which is preliminary data.</text>
</comment>
<keyword evidence="3" id="KW-0238">DNA-binding</keyword>
<name>A0A5J5G4R5_9GAMM</name>
<dbReference type="Pfam" id="PF00126">
    <property type="entry name" value="HTH_1"/>
    <property type="match status" value="1"/>
</dbReference>
<dbReference type="Proteomes" id="UP000335415">
    <property type="component" value="Unassembled WGS sequence"/>
</dbReference>
<evidence type="ECO:0000256" key="3">
    <source>
        <dbReference type="ARBA" id="ARBA00023125"/>
    </source>
</evidence>
<evidence type="ECO:0000256" key="1">
    <source>
        <dbReference type="ARBA" id="ARBA00009437"/>
    </source>
</evidence>
<reference evidence="6 7" key="1">
    <citation type="submission" date="2019-09" db="EMBL/GenBank/DDBJ databases">
        <authorList>
            <person name="Li Y."/>
        </authorList>
    </citation>
    <scope>NUCLEOTIDE SEQUENCE [LARGE SCALE GENOMIC DNA]</scope>
    <source>
        <strain evidence="6 7">L3-3HA</strain>
    </source>
</reference>
<dbReference type="InterPro" id="IPR000847">
    <property type="entry name" value="LysR_HTH_N"/>
</dbReference>
<keyword evidence="2" id="KW-0805">Transcription regulation</keyword>
<organism evidence="6 7">
    <name type="scientific">Affinibrenneria salicis</name>
    <dbReference type="NCBI Taxonomy" id="2590031"/>
    <lineage>
        <taxon>Bacteria</taxon>
        <taxon>Pseudomonadati</taxon>
        <taxon>Pseudomonadota</taxon>
        <taxon>Gammaproteobacteria</taxon>
        <taxon>Enterobacterales</taxon>
        <taxon>Pectobacteriaceae</taxon>
        <taxon>Affinibrenneria</taxon>
    </lineage>
</organism>
<feature type="domain" description="HTH lysR-type" evidence="5">
    <location>
        <begin position="1"/>
        <end position="63"/>
    </location>
</feature>
<dbReference type="InterPro" id="IPR005119">
    <property type="entry name" value="LysR_subst-bd"/>
</dbReference>
<dbReference type="Pfam" id="PF03466">
    <property type="entry name" value="LysR_substrate"/>
    <property type="match status" value="1"/>
</dbReference>